<evidence type="ECO:0000313" key="2">
    <source>
        <dbReference type="Proteomes" id="UP001217044"/>
    </source>
</evidence>
<name>A0ABY7V8N6_9DEIO</name>
<geneLocation type="plasmid" evidence="1 2">
    <name>pDATS02</name>
</geneLocation>
<gene>
    <name evidence="1" type="ORF">M8445_16860</name>
</gene>
<keyword evidence="2" id="KW-1185">Reference proteome</keyword>
<reference evidence="1 2" key="1">
    <citation type="submission" date="2022-12" db="EMBL/GenBank/DDBJ databases">
        <title>Genome Sequence of Deinococcus aquaticus Type Strain PB314.</title>
        <authorList>
            <person name="Albert C."/>
            <person name="Hill J."/>
            <person name="Boren L."/>
            <person name="Scholz-Ng S."/>
            <person name="Fatema N."/>
            <person name="Grosso R."/>
            <person name="Soboslay E."/>
            <person name="Tuohy J."/>
        </authorList>
    </citation>
    <scope>NUCLEOTIDE SEQUENCE [LARGE SCALE GENOMIC DNA]</scope>
    <source>
        <strain evidence="1 2">PB-314</strain>
        <plasmid evidence="1 2">pDATS02</plasmid>
    </source>
</reference>
<sequence>MTTLNINDRVRVRLTPYGVTVLAEDHDRLRDQLPEGMRGLLKAPRADPDGLHTFLIWELLATFGASSGNGFPDVFEGGTLHFVPWNARTPAGTRVRDTTTGATATYVAHATHVAGRGPAQPAALLHVDGHHFTVNAEHFARHFVAVVP</sequence>
<evidence type="ECO:0000313" key="1">
    <source>
        <dbReference type="EMBL" id="WDA60637.1"/>
    </source>
</evidence>
<proteinExistence type="predicted"/>
<keyword evidence="1" id="KW-0614">Plasmid</keyword>
<accession>A0ABY7V8N6</accession>
<dbReference type="RefSeq" id="WP_273991385.1">
    <property type="nucleotide sequence ID" value="NZ_BAABQT010000029.1"/>
</dbReference>
<dbReference type="EMBL" id="CP115167">
    <property type="protein sequence ID" value="WDA60637.1"/>
    <property type="molecule type" value="Genomic_DNA"/>
</dbReference>
<dbReference type="Proteomes" id="UP001217044">
    <property type="component" value="Plasmid pDATS02"/>
</dbReference>
<protein>
    <submittedName>
        <fullName evidence="1">Uncharacterized protein</fullName>
    </submittedName>
</protein>
<organism evidence="1 2">
    <name type="scientific">Deinococcus aquaticus</name>
    <dbReference type="NCBI Taxonomy" id="328692"/>
    <lineage>
        <taxon>Bacteria</taxon>
        <taxon>Thermotogati</taxon>
        <taxon>Deinococcota</taxon>
        <taxon>Deinococci</taxon>
        <taxon>Deinococcales</taxon>
        <taxon>Deinococcaceae</taxon>
        <taxon>Deinococcus</taxon>
    </lineage>
</organism>